<dbReference type="Gene3D" id="3.40.50.1220">
    <property type="entry name" value="TPP-binding domain"/>
    <property type="match status" value="1"/>
</dbReference>
<evidence type="ECO:0000256" key="4">
    <source>
        <dbReference type="PROSITE-ProRule" id="PRU00236"/>
    </source>
</evidence>
<dbReference type="Pfam" id="PF02146">
    <property type="entry name" value="SIR2"/>
    <property type="match status" value="1"/>
</dbReference>
<gene>
    <name evidence="6" type="ORF">FC34_GL001104</name>
</gene>
<evidence type="ECO:0000256" key="3">
    <source>
        <dbReference type="ARBA" id="ARBA00023027"/>
    </source>
</evidence>
<dbReference type="STRING" id="1423727.FC34_GL001104"/>
<evidence type="ECO:0000313" key="6">
    <source>
        <dbReference type="EMBL" id="KRM72120.1"/>
    </source>
</evidence>
<organism evidence="6 7">
    <name type="scientific">Lacticaseibacillus brantae DSM 23927</name>
    <dbReference type="NCBI Taxonomy" id="1423727"/>
    <lineage>
        <taxon>Bacteria</taxon>
        <taxon>Bacillati</taxon>
        <taxon>Bacillota</taxon>
        <taxon>Bacilli</taxon>
        <taxon>Lactobacillales</taxon>
        <taxon>Lactobacillaceae</taxon>
        <taxon>Lacticaseibacillus</taxon>
    </lineage>
</organism>
<dbReference type="InterPro" id="IPR050134">
    <property type="entry name" value="NAD-dep_sirtuin_deacylases"/>
</dbReference>
<dbReference type="InterPro" id="IPR026590">
    <property type="entry name" value="Ssirtuin_cat_dom"/>
</dbReference>
<proteinExistence type="predicted"/>
<keyword evidence="2" id="KW-0808">Transferase</keyword>
<evidence type="ECO:0000256" key="1">
    <source>
        <dbReference type="ARBA" id="ARBA00012928"/>
    </source>
</evidence>
<dbReference type="PROSITE" id="PS50305">
    <property type="entry name" value="SIRTUIN"/>
    <property type="match status" value="1"/>
</dbReference>
<dbReference type="Proteomes" id="UP000051672">
    <property type="component" value="Unassembled WGS sequence"/>
</dbReference>
<protein>
    <recommendedName>
        <fullName evidence="1">protein acetyllysine N-acetyltransferase</fullName>
        <ecNumber evidence="1">2.3.1.286</ecNumber>
    </recommendedName>
</protein>
<comment type="caution">
    <text evidence="4">Lacks conserved residue(s) required for the propagation of feature annotation.</text>
</comment>
<dbReference type="InterPro" id="IPR026591">
    <property type="entry name" value="Sirtuin_cat_small_dom_sf"/>
</dbReference>
<dbReference type="PANTHER" id="PTHR11085">
    <property type="entry name" value="NAD-DEPENDENT PROTEIN DEACYLASE SIRTUIN-5, MITOCHONDRIAL-RELATED"/>
    <property type="match status" value="1"/>
</dbReference>
<dbReference type="Gene3D" id="3.40.50.720">
    <property type="entry name" value="NAD(P)-binding Rossmann-like Domain"/>
    <property type="match status" value="1"/>
</dbReference>
<keyword evidence="3" id="KW-0520">NAD</keyword>
<evidence type="ECO:0000259" key="5">
    <source>
        <dbReference type="PROSITE" id="PS50305"/>
    </source>
</evidence>
<dbReference type="InterPro" id="IPR036291">
    <property type="entry name" value="NAD(P)-bd_dom_sf"/>
</dbReference>
<name>A0A0R2AXK6_9LACO</name>
<dbReference type="EC" id="2.3.1.286" evidence="1"/>
<feature type="domain" description="Deacetylase sirtuin-type" evidence="5">
    <location>
        <begin position="216"/>
        <end position="446"/>
    </location>
</feature>
<comment type="caution">
    <text evidence="6">The sequence shown here is derived from an EMBL/GenBank/DDBJ whole genome shotgun (WGS) entry which is preliminary data.</text>
</comment>
<sequence>MTNVILIGANGATMRVLTDQLKDNFDVHLTLFLRNASRIDTRNIKAPVSIFEGDATSQTDLDDTFVDQDIVVVGLGGPLASFVEPIVSAMHKNHVSRLIFILGLGIYDEVPGKFGEWNASFGLTDFKEAARLIETSDINYTILRPAWMSNRPEINYETTVKGETFRGTVITRASIADYIIKLINQPDLANRGSIGLSEPGTDGDSPYPFMQEGMNMHTLNEQINQLTELINSHHHIVALTGAGISTSAGINDLMHTSHATSALISSKANLKARPEEFYQAMHKNFLGPIFQNGPTIAHKALAKLEQTGHLDAVVTTNVDYLHELAGNNKVADIWYSFNDNHCIENGHQYDINTLNQGGVPYCPVDGSLISPGPTYHHIGTSQNAIQNAMQWMDQADMVLVIGSNGYYDRVNTQVPLVQINPAATEFDRQATLNIHATADEVLKNFA</sequence>
<dbReference type="Pfam" id="PF13460">
    <property type="entry name" value="NAD_binding_10"/>
    <property type="match status" value="1"/>
</dbReference>
<dbReference type="InterPro" id="IPR016040">
    <property type="entry name" value="NAD(P)-bd_dom"/>
</dbReference>
<dbReference type="Gene3D" id="3.30.1600.10">
    <property type="entry name" value="SIR2/SIRT2 'Small Domain"/>
    <property type="match status" value="1"/>
</dbReference>
<dbReference type="GO" id="GO:0017136">
    <property type="term" value="F:histone deacetylase activity, NAD-dependent"/>
    <property type="evidence" value="ECO:0007669"/>
    <property type="project" value="TreeGrafter"/>
</dbReference>
<keyword evidence="7" id="KW-1185">Reference proteome</keyword>
<dbReference type="PATRIC" id="fig|1423727.3.peg.1118"/>
<dbReference type="InterPro" id="IPR029035">
    <property type="entry name" value="DHS-like_NAD/FAD-binding_dom"/>
</dbReference>
<dbReference type="AlphaFoldDB" id="A0A0R2AXK6"/>
<evidence type="ECO:0000256" key="2">
    <source>
        <dbReference type="ARBA" id="ARBA00022679"/>
    </source>
</evidence>
<dbReference type="InterPro" id="IPR003000">
    <property type="entry name" value="Sirtuin"/>
</dbReference>
<dbReference type="EMBL" id="AYZQ01000002">
    <property type="protein sequence ID" value="KRM72120.1"/>
    <property type="molecule type" value="Genomic_DNA"/>
</dbReference>
<accession>A0A0R2AXK6</accession>
<dbReference type="RefSeq" id="WP_162259767.1">
    <property type="nucleotide sequence ID" value="NZ_AYZQ01000002.1"/>
</dbReference>
<dbReference type="SUPFAM" id="SSF52467">
    <property type="entry name" value="DHS-like NAD/FAD-binding domain"/>
    <property type="match status" value="1"/>
</dbReference>
<dbReference type="SUPFAM" id="SSF51735">
    <property type="entry name" value="NAD(P)-binding Rossmann-fold domains"/>
    <property type="match status" value="1"/>
</dbReference>
<reference evidence="6 7" key="1">
    <citation type="journal article" date="2015" name="Genome Announc.">
        <title>Expanding the biotechnology potential of lactobacilli through comparative genomics of 213 strains and associated genera.</title>
        <authorList>
            <person name="Sun Z."/>
            <person name="Harris H.M."/>
            <person name="McCann A."/>
            <person name="Guo C."/>
            <person name="Argimon S."/>
            <person name="Zhang W."/>
            <person name="Yang X."/>
            <person name="Jeffery I.B."/>
            <person name="Cooney J.C."/>
            <person name="Kagawa T.F."/>
            <person name="Liu W."/>
            <person name="Song Y."/>
            <person name="Salvetti E."/>
            <person name="Wrobel A."/>
            <person name="Rasinkangas P."/>
            <person name="Parkhill J."/>
            <person name="Rea M.C."/>
            <person name="O'Sullivan O."/>
            <person name="Ritari J."/>
            <person name="Douillard F.P."/>
            <person name="Paul Ross R."/>
            <person name="Yang R."/>
            <person name="Briner A.E."/>
            <person name="Felis G.E."/>
            <person name="de Vos W.M."/>
            <person name="Barrangou R."/>
            <person name="Klaenhammer T.R."/>
            <person name="Caufield P.W."/>
            <person name="Cui Y."/>
            <person name="Zhang H."/>
            <person name="O'Toole P.W."/>
        </authorList>
    </citation>
    <scope>NUCLEOTIDE SEQUENCE [LARGE SCALE GENOMIC DNA]</scope>
    <source>
        <strain evidence="6 7">DSM 23927</strain>
    </source>
</reference>
<dbReference type="PANTHER" id="PTHR11085:SF10">
    <property type="entry name" value="NAD-DEPENDENT PROTEIN DEACYLASE SIRTUIN-5, MITOCHONDRIAL-RELATED"/>
    <property type="match status" value="1"/>
</dbReference>
<evidence type="ECO:0000313" key="7">
    <source>
        <dbReference type="Proteomes" id="UP000051672"/>
    </source>
</evidence>
<dbReference type="GO" id="GO:0070403">
    <property type="term" value="F:NAD+ binding"/>
    <property type="evidence" value="ECO:0007669"/>
    <property type="project" value="InterPro"/>
</dbReference>